<dbReference type="EMBL" id="LAZR01028438">
    <property type="protein sequence ID" value="KKL62610.1"/>
    <property type="molecule type" value="Genomic_DNA"/>
</dbReference>
<evidence type="ECO:0000313" key="1">
    <source>
        <dbReference type="EMBL" id="KKL62610.1"/>
    </source>
</evidence>
<sequence length="77" mass="8797">MKCPYNIPLEAYYGTLSKMWLIKDAEGKVLFFDLTEAKADYIVTAINSHEKLAELAEDLRSGLKYLRDTETEPYGFG</sequence>
<reference evidence="1" key="1">
    <citation type="journal article" date="2015" name="Nature">
        <title>Complex archaea that bridge the gap between prokaryotes and eukaryotes.</title>
        <authorList>
            <person name="Spang A."/>
            <person name="Saw J.H."/>
            <person name="Jorgensen S.L."/>
            <person name="Zaremba-Niedzwiedzka K."/>
            <person name="Martijn J."/>
            <person name="Lind A.E."/>
            <person name="van Eijk R."/>
            <person name="Schleper C."/>
            <person name="Guy L."/>
            <person name="Ettema T.J."/>
        </authorList>
    </citation>
    <scope>NUCLEOTIDE SEQUENCE</scope>
</reference>
<protein>
    <submittedName>
        <fullName evidence="1">Uncharacterized protein</fullName>
    </submittedName>
</protein>
<feature type="non-terminal residue" evidence="1">
    <location>
        <position position="77"/>
    </location>
</feature>
<dbReference type="AlphaFoldDB" id="A0A0F9FZ07"/>
<gene>
    <name evidence="1" type="ORF">LCGC14_2183530</name>
</gene>
<name>A0A0F9FZ07_9ZZZZ</name>
<proteinExistence type="predicted"/>
<comment type="caution">
    <text evidence="1">The sequence shown here is derived from an EMBL/GenBank/DDBJ whole genome shotgun (WGS) entry which is preliminary data.</text>
</comment>
<organism evidence="1">
    <name type="scientific">marine sediment metagenome</name>
    <dbReference type="NCBI Taxonomy" id="412755"/>
    <lineage>
        <taxon>unclassified sequences</taxon>
        <taxon>metagenomes</taxon>
        <taxon>ecological metagenomes</taxon>
    </lineage>
</organism>
<accession>A0A0F9FZ07</accession>